<comment type="caution">
    <text evidence="3">The sequence shown here is derived from an EMBL/GenBank/DDBJ whole genome shotgun (WGS) entry which is preliminary data.</text>
</comment>
<dbReference type="Pfam" id="PF00754">
    <property type="entry name" value="F5_F8_type_C"/>
    <property type="match status" value="1"/>
</dbReference>
<dbReference type="EMBL" id="BNCQ01000030">
    <property type="protein sequence ID" value="GIM09164.1"/>
    <property type="molecule type" value="Genomic_DNA"/>
</dbReference>
<evidence type="ECO:0000256" key="1">
    <source>
        <dbReference type="SAM" id="SignalP"/>
    </source>
</evidence>
<organism evidence="3 4">
    <name type="scientific">Volvox reticuliferus</name>
    <dbReference type="NCBI Taxonomy" id="1737510"/>
    <lineage>
        <taxon>Eukaryota</taxon>
        <taxon>Viridiplantae</taxon>
        <taxon>Chlorophyta</taxon>
        <taxon>core chlorophytes</taxon>
        <taxon>Chlorophyceae</taxon>
        <taxon>CS clade</taxon>
        <taxon>Chlamydomonadales</taxon>
        <taxon>Volvocaceae</taxon>
        <taxon>Volvox</taxon>
    </lineage>
</organism>
<reference evidence="3" key="1">
    <citation type="journal article" date="2021" name="Proc. Natl. Acad. Sci. U.S.A.">
        <title>Three genomes in the algal genus Volvox reveal the fate of a haploid sex-determining region after a transition to homothallism.</title>
        <authorList>
            <person name="Yamamoto K."/>
            <person name="Hamaji T."/>
            <person name="Kawai-Toyooka H."/>
            <person name="Matsuzaki R."/>
            <person name="Takahashi F."/>
            <person name="Nishimura Y."/>
            <person name="Kawachi M."/>
            <person name="Noguchi H."/>
            <person name="Minakuchi Y."/>
            <person name="Umen J.G."/>
            <person name="Toyoda A."/>
            <person name="Nozaki H."/>
        </authorList>
    </citation>
    <scope>NUCLEOTIDE SEQUENCE</scope>
    <source>
        <strain evidence="3">NIES-3785</strain>
    </source>
</reference>
<proteinExistence type="predicted"/>
<feature type="domain" description="F5/8 type C" evidence="2">
    <location>
        <begin position="207"/>
        <end position="328"/>
    </location>
</feature>
<name>A0A8J4LSJ5_9CHLO</name>
<feature type="non-terminal residue" evidence="3">
    <location>
        <position position="1"/>
    </location>
</feature>
<evidence type="ECO:0000259" key="2">
    <source>
        <dbReference type="Pfam" id="PF00754"/>
    </source>
</evidence>
<accession>A0A8J4LSJ5</accession>
<dbReference type="AlphaFoldDB" id="A0A8J4LSJ5"/>
<dbReference type="PANTHER" id="PTHR45713">
    <property type="entry name" value="FTP DOMAIN-CONTAINING PROTEIN"/>
    <property type="match status" value="1"/>
</dbReference>
<dbReference type="SUPFAM" id="SSF49785">
    <property type="entry name" value="Galactose-binding domain-like"/>
    <property type="match status" value="2"/>
</dbReference>
<feature type="signal peptide" evidence="1">
    <location>
        <begin position="1"/>
        <end position="36"/>
    </location>
</feature>
<evidence type="ECO:0000313" key="3">
    <source>
        <dbReference type="EMBL" id="GIM09164.1"/>
    </source>
</evidence>
<dbReference type="InterPro" id="IPR051941">
    <property type="entry name" value="BG_Antigen-Binding_Lectin"/>
</dbReference>
<feature type="chain" id="PRO_5035309053" description="F5/8 type C domain-containing protein" evidence="1">
    <location>
        <begin position="37"/>
        <end position="440"/>
    </location>
</feature>
<dbReference type="Proteomes" id="UP000722791">
    <property type="component" value="Unassembled WGS sequence"/>
</dbReference>
<gene>
    <name evidence="3" type="ORF">Vretimale_13036</name>
</gene>
<keyword evidence="1" id="KW-0732">Signal</keyword>
<protein>
    <recommendedName>
        <fullName evidence="2">F5/8 type C domain-containing protein</fullName>
    </recommendedName>
</protein>
<dbReference type="InterPro" id="IPR008979">
    <property type="entry name" value="Galactose-bd-like_sf"/>
</dbReference>
<dbReference type="PANTHER" id="PTHR45713:SF6">
    <property type="entry name" value="F5_8 TYPE C DOMAIN-CONTAINING PROTEIN"/>
    <property type="match status" value="1"/>
</dbReference>
<dbReference type="InterPro" id="IPR000421">
    <property type="entry name" value="FA58C"/>
</dbReference>
<evidence type="ECO:0000313" key="4">
    <source>
        <dbReference type="Proteomes" id="UP000722791"/>
    </source>
</evidence>
<dbReference type="Gene3D" id="2.60.120.260">
    <property type="entry name" value="Galactose-binding domain-like"/>
    <property type="match status" value="2"/>
</dbReference>
<sequence length="440" mass="47176">MAKSQRSHHQVVCNTASLQLLLWAIVLFAFLGRTSALSVNLAPSSQQIVASSYTTWSKPSYAADGNDQTVFHSAYPGDVGSGSANDFTPFVGLQLAQLSTINKIVILNRLGAEDRLQNAEVRIGTNSITNSSSVGRNALVWKQTATQGAVIEINLNPPVTGLWVSLQNFNPATTYVPSKGYQFVLDIFDIQVLGVPAGVNLALSSQQIVASSQTTGSQPSYASDGNDQTLFHSAYPGDVGSGSANDFTPFVGLQLAQLSTINKIVILNRPGFENRLQNAEVRIGTDAITNSSSVGRNALVWKQTATQGAVIEINLNPPVTGLWVSLQNFNPATTLIPSKGYPFVLNIFEIQVLGVPAGTNCPAVPGFNVTPDIDIMGPDLAGPIYNPDVDCKSRWNCSYFMLVTSAITESGYFPYINMGWTKSLRTDTIARPGMCAYVRS</sequence>